<accession>A0A0A9HGC7</accession>
<proteinExistence type="predicted"/>
<reference evidence="1" key="1">
    <citation type="submission" date="2014-09" db="EMBL/GenBank/DDBJ databases">
        <authorList>
            <person name="Magalhaes I.L.F."/>
            <person name="Oliveira U."/>
            <person name="Santos F.R."/>
            <person name="Vidigal T.H.D.A."/>
            <person name="Brescovit A.D."/>
            <person name="Santos A.J."/>
        </authorList>
    </citation>
    <scope>NUCLEOTIDE SEQUENCE</scope>
    <source>
        <tissue evidence="1">Shoot tissue taken approximately 20 cm above the soil surface</tissue>
    </source>
</reference>
<protein>
    <submittedName>
        <fullName evidence="1">Uncharacterized protein</fullName>
    </submittedName>
</protein>
<organism evidence="1">
    <name type="scientific">Arundo donax</name>
    <name type="common">Giant reed</name>
    <name type="synonym">Donax arundinaceus</name>
    <dbReference type="NCBI Taxonomy" id="35708"/>
    <lineage>
        <taxon>Eukaryota</taxon>
        <taxon>Viridiplantae</taxon>
        <taxon>Streptophyta</taxon>
        <taxon>Embryophyta</taxon>
        <taxon>Tracheophyta</taxon>
        <taxon>Spermatophyta</taxon>
        <taxon>Magnoliopsida</taxon>
        <taxon>Liliopsida</taxon>
        <taxon>Poales</taxon>
        <taxon>Poaceae</taxon>
        <taxon>PACMAD clade</taxon>
        <taxon>Arundinoideae</taxon>
        <taxon>Arundineae</taxon>
        <taxon>Arundo</taxon>
    </lineage>
</organism>
<evidence type="ECO:0000313" key="1">
    <source>
        <dbReference type="EMBL" id="JAE34869.1"/>
    </source>
</evidence>
<reference evidence="1" key="2">
    <citation type="journal article" date="2015" name="Data Brief">
        <title>Shoot transcriptome of the giant reed, Arundo donax.</title>
        <authorList>
            <person name="Barrero R.A."/>
            <person name="Guerrero F.D."/>
            <person name="Moolhuijzen P."/>
            <person name="Goolsby J.A."/>
            <person name="Tidwell J."/>
            <person name="Bellgard S.E."/>
            <person name="Bellgard M.I."/>
        </authorList>
    </citation>
    <scope>NUCLEOTIDE SEQUENCE</scope>
    <source>
        <tissue evidence="1">Shoot tissue taken approximately 20 cm above the soil surface</tissue>
    </source>
</reference>
<name>A0A0A9HGC7_ARUDO</name>
<dbReference type="EMBL" id="GBRH01163027">
    <property type="protein sequence ID" value="JAE34869.1"/>
    <property type="molecule type" value="Transcribed_RNA"/>
</dbReference>
<sequence>MSVVSDSSAG</sequence>